<accession>U5EPD1</accession>
<feature type="compositionally biased region" description="Polar residues" evidence="2">
    <location>
        <begin position="116"/>
        <end position="136"/>
    </location>
</feature>
<dbReference type="InterPro" id="IPR001849">
    <property type="entry name" value="PH_domain"/>
</dbReference>
<dbReference type="EMBL" id="GANO01004822">
    <property type="protein sequence ID" value="JAB55049.1"/>
    <property type="molecule type" value="mRNA"/>
</dbReference>
<dbReference type="GO" id="GO:0005886">
    <property type="term" value="C:plasma membrane"/>
    <property type="evidence" value="ECO:0007669"/>
    <property type="project" value="TreeGrafter"/>
</dbReference>
<feature type="compositionally biased region" description="Low complexity" evidence="2">
    <location>
        <begin position="840"/>
        <end position="862"/>
    </location>
</feature>
<feature type="compositionally biased region" description="Low complexity" evidence="2">
    <location>
        <begin position="137"/>
        <end position="155"/>
    </location>
</feature>
<evidence type="ECO:0000256" key="2">
    <source>
        <dbReference type="SAM" id="MobiDB-lite"/>
    </source>
</evidence>
<evidence type="ECO:0000256" key="1">
    <source>
        <dbReference type="ARBA" id="ARBA00022737"/>
    </source>
</evidence>
<feature type="region of interest" description="Disordered" evidence="2">
    <location>
        <begin position="823"/>
        <end position="865"/>
    </location>
</feature>
<feature type="compositionally biased region" description="Polar residues" evidence="2">
    <location>
        <begin position="345"/>
        <end position="354"/>
    </location>
</feature>
<sequence length="1080" mass="118136">PSHQPDWSLSLQTVRHISHALVSVEQEYEFVITLSTDVARFNANTWECMQEWVDTLRSKLREMKLLSPKENLYSKLPEIRPPLLPTRDPTSPLPATPPVPAAIVPGIERIPIASQVNRSQVHPSTSSNVNNTPQIASSSTSTSSSSATSQSTNSTMVAQTSSPSLITAMSNTSTQNLINLLSNPLLQAINSHDTISIDSDLSSSTEDSSIPVAILPKPQKFNTNKSSTTSLSLDNSLPSTSSLATTFVNNVLADPNTLKRNDKVSVDIKDNSNILNSDESSPITTTTTTTVTTATATVVFQTEPIIIPRPHTSRSTSIVATTSTTLNEKQIDSKKPLNHQRKKSPQNLLNNSTTNKDDGLTNITIIQVSNDEIISNLNIPSPKSTTITKSDMFNFDIDLIVENNANLNSSSSKDEEYKSNVQIIPSNISYETDECNLITTLAPVATTSLSTTTTTTTIASINDKQITTVKVPDLVTLIDCPKLQNNSSVQIISSASTQATPIVVASVATSSTPIKNDNNFGAITNISVIPSSTVNDESQHYEQVFISTPISNINNSNIEHKLNNIGHNIHIVNQQHQPPPTSPILSHSKLLTSTPLSINSNKNKVILLSKQQRSSSHSDIHINRIKNTRTNNLNIINSSNKENDINQQQQASTSTSTNNNNNNINNNSTTTVLPSSSSASISVVASTAAATSSVDVPTITTTVTTSSQSPIKRNFINNLNNNSDRNIYTAQPQRPFLQRGLTEMVISHHHNNLNLSNNNNKNNMRGRAKMNNITNKVRNESQEQRKRSSSTSDAHNDSQSQQQQQQQQASITTIRQIGNSDIRRLQSPPQPYRVHHQEQLSSLPPNLNANNSSSTTSASNPSGRLTLREQQVLQLRREMMHAGGVRLQLRKKDCINSIGLVDAFGGVWVAGWKQKEHPVLYNALHIGDQLLSVAGMAVTTSSETNKAIRSAPGLFVELIIRRVPFGRVYAIKRDIDGQCLGLIRDGNAATTIIDIIPNSLCDRHGVPPKAQTCDGLSLTFWVLTEINGRPLNLFVKDTEIKERLNAVGRDISILIQPFDLVTKLKKQLKSLRSYKDFIVQ</sequence>
<reference evidence="4" key="1">
    <citation type="journal article" date="2014" name="Insect Biochem. Mol. Biol.">
        <title>An insight into the sialome of the frog biting fly, Corethrella appendiculata.</title>
        <authorList>
            <person name="Ribeiro J.M.C."/>
            <person name="Chagas A.C."/>
            <person name="Pham V.M."/>
            <person name="Lounibos L.P."/>
            <person name="Calvo E."/>
        </authorList>
    </citation>
    <scope>NUCLEOTIDE SEQUENCE</scope>
    <source>
        <tissue evidence="4">Salivary glands</tissue>
    </source>
</reference>
<dbReference type="AlphaFoldDB" id="U5EPD1"/>
<keyword evidence="1" id="KW-0677">Repeat</keyword>
<feature type="compositionally biased region" description="Polar residues" evidence="2">
    <location>
        <begin position="313"/>
        <end position="328"/>
    </location>
</feature>
<dbReference type="PROSITE" id="PS50003">
    <property type="entry name" value="PH_DOMAIN"/>
    <property type="match status" value="1"/>
</dbReference>
<organism evidence="4">
    <name type="scientific">Corethrella appendiculata</name>
    <dbReference type="NCBI Taxonomy" id="1370023"/>
    <lineage>
        <taxon>Eukaryota</taxon>
        <taxon>Metazoa</taxon>
        <taxon>Ecdysozoa</taxon>
        <taxon>Arthropoda</taxon>
        <taxon>Hexapoda</taxon>
        <taxon>Insecta</taxon>
        <taxon>Pterygota</taxon>
        <taxon>Neoptera</taxon>
        <taxon>Endopterygota</taxon>
        <taxon>Diptera</taxon>
        <taxon>Nematocera</taxon>
        <taxon>Culicoidea</taxon>
        <taxon>Chaoboridae</taxon>
        <taxon>Corethrella</taxon>
    </lineage>
</organism>
<feature type="region of interest" description="Disordered" evidence="2">
    <location>
        <begin position="642"/>
        <end position="674"/>
    </location>
</feature>
<protein>
    <submittedName>
        <fullName evidence="4">Putative cell surface glycoprotein</fullName>
    </submittedName>
</protein>
<evidence type="ECO:0000259" key="3">
    <source>
        <dbReference type="PROSITE" id="PS50003"/>
    </source>
</evidence>
<proteinExistence type="evidence at transcript level"/>
<name>U5EPD1_9DIPT</name>
<feature type="compositionally biased region" description="Low complexity" evidence="2">
    <location>
        <begin position="798"/>
        <end position="808"/>
    </location>
</feature>
<feature type="region of interest" description="Disordered" evidence="2">
    <location>
        <begin position="773"/>
        <end position="811"/>
    </location>
</feature>
<dbReference type="InterPro" id="IPR051230">
    <property type="entry name" value="APP-Binding"/>
</dbReference>
<feature type="non-terminal residue" evidence="4">
    <location>
        <position position="1"/>
    </location>
</feature>
<feature type="region of interest" description="Disordered" evidence="2">
    <location>
        <begin position="116"/>
        <end position="156"/>
    </location>
</feature>
<dbReference type="GO" id="GO:0005737">
    <property type="term" value="C:cytoplasm"/>
    <property type="evidence" value="ECO:0007669"/>
    <property type="project" value="TreeGrafter"/>
</dbReference>
<feature type="compositionally biased region" description="Low complexity" evidence="2">
    <location>
        <begin position="646"/>
        <end position="674"/>
    </location>
</feature>
<feature type="compositionally biased region" description="Basic and acidic residues" evidence="2">
    <location>
        <begin position="777"/>
        <end position="786"/>
    </location>
</feature>
<evidence type="ECO:0000313" key="4">
    <source>
        <dbReference type="EMBL" id="JAB55049.1"/>
    </source>
</evidence>
<feature type="region of interest" description="Disordered" evidence="2">
    <location>
        <begin position="313"/>
        <end position="356"/>
    </location>
</feature>
<dbReference type="PANTHER" id="PTHR12345:SF11">
    <property type="entry name" value="FI13065P"/>
    <property type="match status" value="1"/>
</dbReference>
<feature type="domain" description="PH" evidence="3">
    <location>
        <begin position="1"/>
        <end position="61"/>
    </location>
</feature>
<dbReference type="PANTHER" id="PTHR12345">
    <property type="entry name" value="SYNTENIN RELATED"/>
    <property type="match status" value="1"/>
</dbReference>